<dbReference type="GO" id="GO:0008168">
    <property type="term" value="F:methyltransferase activity"/>
    <property type="evidence" value="ECO:0007669"/>
    <property type="project" value="UniProtKB-KW"/>
</dbReference>
<dbReference type="CDD" id="cd06578">
    <property type="entry name" value="HemD"/>
    <property type="match status" value="1"/>
</dbReference>
<feature type="domain" description="Tetrapyrrole biosynthesis uroporphyrinogen III synthase" evidence="1">
    <location>
        <begin position="20"/>
        <end position="220"/>
    </location>
</feature>
<gene>
    <name evidence="2" type="ORF">GCM10011494_10150</name>
</gene>
<protein>
    <submittedName>
        <fullName evidence="2">Uroporphyrinogen III methyltransferase</fullName>
    </submittedName>
</protein>
<dbReference type="GO" id="GO:0032259">
    <property type="term" value="P:methylation"/>
    <property type="evidence" value="ECO:0007669"/>
    <property type="project" value="UniProtKB-KW"/>
</dbReference>
<name>A0A916X3Q1_9SPHN</name>
<keyword evidence="3" id="KW-1185">Reference proteome</keyword>
<dbReference type="Gene3D" id="3.40.50.10090">
    <property type="match status" value="2"/>
</dbReference>
<dbReference type="GO" id="GO:0033014">
    <property type="term" value="P:tetrapyrrole biosynthetic process"/>
    <property type="evidence" value="ECO:0007669"/>
    <property type="project" value="InterPro"/>
</dbReference>
<organism evidence="2 3">
    <name type="scientific">Novosphingobium endophyticum</name>
    <dbReference type="NCBI Taxonomy" id="1955250"/>
    <lineage>
        <taxon>Bacteria</taxon>
        <taxon>Pseudomonadati</taxon>
        <taxon>Pseudomonadota</taxon>
        <taxon>Alphaproteobacteria</taxon>
        <taxon>Sphingomonadales</taxon>
        <taxon>Sphingomonadaceae</taxon>
        <taxon>Novosphingobium</taxon>
    </lineage>
</organism>
<dbReference type="InterPro" id="IPR036108">
    <property type="entry name" value="4pyrrol_syn_uPrphyn_synt_sf"/>
</dbReference>
<reference evidence="2" key="2">
    <citation type="submission" date="2020-09" db="EMBL/GenBank/DDBJ databases">
        <authorList>
            <person name="Sun Q."/>
            <person name="Zhou Y."/>
        </authorList>
    </citation>
    <scope>NUCLEOTIDE SEQUENCE</scope>
    <source>
        <strain evidence="2">CGMCC 1.15095</strain>
    </source>
</reference>
<comment type="caution">
    <text evidence="2">The sequence shown here is derived from an EMBL/GenBank/DDBJ whole genome shotgun (WGS) entry which is preliminary data.</text>
</comment>
<dbReference type="InterPro" id="IPR003754">
    <property type="entry name" value="4pyrrol_synth_uPrphyn_synth"/>
</dbReference>
<evidence type="ECO:0000259" key="1">
    <source>
        <dbReference type="Pfam" id="PF02602"/>
    </source>
</evidence>
<sequence>MSDLVPPLVVIRPEPGASATREAARTMGLDARVFPLFDVRALEWEPVPPGEVDALLFGSANALRHGGAALERYRGLPAYAVGETTAAAARAAGLEVIATGKGGLQPMLGALSGRHRRLLRLAGRERVDLHPPDGVTMTTREVYASKPLPFPPALAQLLARPAVILLHSGEAAAHFARECERAGIDRGKLALASIGPRVAGRAGEGWAASRSISRPSDAALLALAAQMCQDSANWLP</sequence>
<dbReference type="EMBL" id="BMHK01000005">
    <property type="protein sequence ID" value="GGB93692.1"/>
    <property type="molecule type" value="Genomic_DNA"/>
</dbReference>
<dbReference type="AlphaFoldDB" id="A0A916X3Q1"/>
<dbReference type="Proteomes" id="UP000608154">
    <property type="component" value="Unassembled WGS sequence"/>
</dbReference>
<keyword evidence="2" id="KW-0489">Methyltransferase</keyword>
<accession>A0A916X3Q1</accession>
<evidence type="ECO:0000313" key="3">
    <source>
        <dbReference type="Proteomes" id="UP000608154"/>
    </source>
</evidence>
<dbReference type="GO" id="GO:0004852">
    <property type="term" value="F:uroporphyrinogen-III synthase activity"/>
    <property type="evidence" value="ECO:0007669"/>
    <property type="project" value="InterPro"/>
</dbReference>
<evidence type="ECO:0000313" key="2">
    <source>
        <dbReference type="EMBL" id="GGB93692.1"/>
    </source>
</evidence>
<proteinExistence type="predicted"/>
<dbReference type="RefSeq" id="WP_229736099.1">
    <property type="nucleotide sequence ID" value="NZ_BMHK01000005.1"/>
</dbReference>
<reference evidence="2" key="1">
    <citation type="journal article" date="2014" name="Int. J. Syst. Evol. Microbiol.">
        <title>Complete genome sequence of Corynebacterium casei LMG S-19264T (=DSM 44701T), isolated from a smear-ripened cheese.</title>
        <authorList>
            <consortium name="US DOE Joint Genome Institute (JGI-PGF)"/>
            <person name="Walter F."/>
            <person name="Albersmeier A."/>
            <person name="Kalinowski J."/>
            <person name="Ruckert C."/>
        </authorList>
    </citation>
    <scope>NUCLEOTIDE SEQUENCE</scope>
    <source>
        <strain evidence="2">CGMCC 1.15095</strain>
    </source>
</reference>
<dbReference type="Pfam" id="PF02602">
    <property type="entry name" value="HEM4"/>
    <property type="match status" value="1"/>
</dbReference>
<dbReference type="SUPFAM" id="SSF69618">
    <property type="entry name" value="HemD-like"/>
    <property type="match status" value="1"/>
</dbReference>
<keyword evidence="2" id="KW-0808">Transferase</keyword>